<sequence length="183" mass="18259">MAYTHTLDDKYNIELSQRLTTIRSPSSTGSGGSSSGAAASGATGPVLQELQLQDYQVLQQIDAQQAQLRHVRNQARLVKQMLSNCGSTAMLLAGPAAASGMSAGLTTTISATSSNTSASSSTGVANEVSGACTTSATTSTASITVTPGAASPADVLVSRLADLKMVTGSASTTGQSAQGTNGN</sequence>
<comment type="caution">
    <text evidence="2">The sequence shown here is derived from an EMBL/GenBank/DDBJ whole genome shotgun (WGS) entry which is preliminary data.</text>
</comment>
<protein>
    <submittedName>
        <fullName evidence="2">Uncharacterized protein</fullName>
    </submittedName>
</protein>
<gene>
    <name evidence="2" type="ORF">PXEA_LOCUS2272</name>
</gene>
<accession>A0A448WD29</accession>
<proteinExistence type="predicted"/>
<dbReference type="Proteomes" id="UP000784294">
    <property type="component" value="Unassembled WGS sequence"/>
</dbReference>
<organism evidence="2 3">
    <name type="scientific">Protopolystoma xenopodis</name>
    <dbReference type="NCBI Taxonomy" id="117903"/>
    <lineage>
        <taxon>Eukaryota</taxon>
        <taxon>Metazoa</taxon>
        <taxon>Spiralia</taxon>
        <taxon>Lophotrochozoa</taxon>
        <taxon>Platyhelminthes</taxon>
        <taxon>Monogenea</taxon>
        <taxon>Polyopisthocotylea</taxon>
        <taxon>Polystomatidea</taxon>
        <taxon>Polystomatidae</taxon>
        <taxon>Protopolystoma</taxon>
    </lineage>
</organism>
<evidence type="ECO:0000256" key="1">
    <source>
        <dbReference type="SAM" id="MobiDB-lite"/>
    </source>
</evidence>
<evidence type="ECO:0000313" key="2">
    <source>
        <dbReference type="EMBL" id="VEL08832.1"/>
    </source>
</evidence>
<dbReference type="EMBL" id="CAAALY010004844">
    <property type="protein sequence ID" value="VEL08832.1"/>
    <property type="molecule type" value="Genomic_DNA"/>
</dbReference>
<reference evidence="2" key="1">
    <citation type="submission" date="2018-11" db="EMBL/GenBank/DDBJ databases">
        <authorList>
            <consortium name="Pathogen Informatics"/>
        </authorList>
    </citation>
    <scope>NUCLEOTIDE SEQUENCE</scope>
</reference>
<name>A0A448WD29_9PLAT</name>
<keyword evidence="3" id="KW-1185">Reference proteome</keyword>
<feature type="region of interest" description="Disordered" evidence="1">
    <location>
        <begin position="20"/>
        <end position="42"/>
    </location>
</feature>
<dbReference type="AlphaFoldDB" id="A0A448WD29"/>
<evidence type="ECO:0000313" key="3">
    <source>
        <dbReference type="Proteomes" id="UP000784294"/>
    </source>
</evidence>